<evidence type="ECO:0000313" key="1">
    <source>
        <dbReference type="EMBL" id="GFN74723.1"/>
    </source>
</evidence>
<protein>
    <submittedName>
        <fullName evidence="1">Uncharacterized protein</fullName>
    </submittedName>
</protein>
<dbReference type="EMBL" id="BLXT01000154">
    <property type="protein sequence ID" value="GFN74723.1"/>
    <property type="molecule type" value="Genomic_DNA"/>
</dbReference>
<sequence>MLEYAYPVLNLTSRTSVEKLDRVQNAALRHVLGAFQSTPIVILEFRSRMRAAWPQEGGTGNGGYRIYFLWPDGSTTRICGPVGETTHSYECELMAVTECLPVMIRKQQEGDAMPAMAVSFGTLSYFLDRALMQGLGGSGSEGVGGAMLLADYLQKTEGVQTVVQWLPSHIVGPSATR</sequence>
<organism evidence="1 2">
    <name type="scientific">Plakobranchus ocellatus</name>
    <dbReference type="NCBI Taxonomy" id="259542"/>
    <lineage>
        <taxon>Eukaryota</taxon>
        <taxon>Metazoa</taxon>
        <taxon>Spiralia</taxon>
        <taxon>Lophotrochozoa</taxon>
        <taxon>Mollusca</taxon>
        <taxon>Gastropoda</taxon>
        <taxon>Heterobranchia</taxon>
        <taxon>Euthyneura</taxon>
        <taxon>Panpulmonata</taxon>
        <taxon>Sacoglossa</taxon>
        <taxon>Placobranchoidea</taxon>
        <taxon>Plakobranchidae</taxon>
        <taxon>Plakobranchus</taxon>
    </lineage>
</organism>
<accession>A0AAV3XY84</accession>
<gene>
    <name evidence="1" type="ORF">PoB_000122900</name>
</gene>
<proteinExistence type="predicted"/>
<evidence type="ECO:0000313" key="2">
    <source>
        <dbReference type="Proteomes" id="UP000735302"/>
    </source>
</evidence>
<keyword evidence="2" id="KW-1185">Reference proteome</keyword>
<dbReference type="Proteomes" id="UP000735302">
    <property type="component" value="Unassembled WGS sequence"/>
</dbReference>
<name>A0AAV3XY84_9GAST</name>
<dbReference type="AlphaFoldDB" id="A0AAV3XY84"/>
<reference evidence="1 2" key="1">
    <citation type="journal article" date="2021" name="Elife">
        <title>Chloroplast acquisition without the gene transfer in kleptoplastic sea slugs, Plakobranchus ocellatus.</title>
        <authorList>
            <person name="Maeda T."/>
            <person name="Takahashi S."/>
            <person name="Yoshida T."/>
            <person name="Shimamura S."/>
            <person name="Takaki Y."/>
            <person name="Nagai Y."/>
            <person name="Toyoda A."/>
            <person name="Suzuki Y."/>
            <person name="Arimoto A."/>
            <person name="Ishii H."/>
            <person name="Satoh N."/>
            <person name="Nishiyama T."/>
            <person name="Hasebe M."/>
            <person name="Maruyama T."/>
            <person name="Minagawa J."/>
            <person name="Obokata J."/>
            <person name="Shigenobu S."/>
        </authorList>
    </citation>
    <scope>NUCLEOTIDE SEQUENCE [LARGE SCALE GENOMIC DNA]</scope>
</reference>
<comment type="caution">
    <text evidence="1">The sequence shown here is derived from an EMBL/GenBank/DDBJ whole genome shotgun (WGS) entry which is preliminary data.</text>
</comment>